<dbReference type="Proteomes" id="UP001220961">
    <property type="component" value="Chromosome 3"/>
</dbReference>
<feature type="compositionally biased region" description="Basic and acidic residues" evidence="2">
    <location>
        <begin position="55"/>
        <end position="64"/>
    </location>
</feature>
<dbReference type="Pfam" id="PF00076">
    <property type="entry name" value="RRM_1"/>
    <property type="match status" value="1"/>
</dbReference>
<keyword evidence="1" id="KW-0694">RNA-binding</keyword>
<dbReference type="AlphaFoldDB" id="A0AAF0E8B6"/>
<evidence type="ECO:0000313" key="5">
    <source>
        <dbReference type="Proteomes" id="UP001220961"/>
    </source>
</evidence>
<evidence type="ECO:0000259" key="3">
    <source>
        <dbReference type="Pfam" id="PF00076"/>
    </source>
</evidence>
<dbReference type="GO" id="GO:0000398">
    <property type="term" value="P:mRNA splicing, via spliceosome"/>
    <property type="evidence" value="ECO:0007669"/>
    <property type="project" value="TreeGrafter"/>
</dbReference>
<dbReference type="InterPro" id="IPR012677">
    <property type="entry name" value="Nucleotide-bd_a/b_plait_sf"/>
</dbReference>
<feature type="compositionally biased region" description="Pro residues" evidence="2">
    <location>
        <begin position="74"/>
        <end position="84"/>
    </location>
</feature>
<dbReference type="PANTHER" id="PTHR15481">
    <property type="entry name" value="RIBONUCLEIC ACID BINDING PROTEIN S1"/>
    <property type="match status" value="1"/>
</dbReference>
<dbReference type="EMBL" id="CP119910">
    <property type="protein sequence ID" value="WFD19655.1"/>
    <property type="molecule type" value="Genomic_DNA"/>
</dbReference>
<feature type="domain" description="RRM" evidence="3">
    <location>
        <begin position="2"/>
        <end position="45"/>
    </location>
</feature>
<evidence type="ECO:0000256" key="2">
    <source>
        <dbReference type="SAM" id="MobiDB-lite"/>
    </source>
</evidence>
<gene>
    <name evidence="4" type="ORF">MCAP1_001891</name>
</gene>
<dbReference type="GO" id="GO:0003723">
    <property type="term" value="F:RNA binding"/>
    <property type="evidence" value="ECO:0007669"/>
    <property type="project" value="UniProtKB-KW"/>
</dbReference>
<sequence length="106" mass="11857">MHYGKLVHLRLSHTKARPWAVLEYDTEEAADRAVAHMDQGQIDGAHVTVSLSKQPDLEVREPRGPSRTSRQRPWPAPRTEPEPAPVDRGWPAPPERAPRSPSMSPA</sequence>
<evidence type="ECO:0000313" key="4">
    <source>
        <dbReference type="EMBL" id="WFD19655.1"/>
    </source>
</evidence>
<dbReference type="InterPro" id="IPR035979">
    <property type="entry name" value="RBD_domain_sf"/>
</dbReference>
<dbReference type="GO" id="GO:0061574">
    <property type="term" value="C:ASAP complex"/>
    <property type="evidence" value="ECO:0007669"/>
    <property type="project" value="TreeGrafter"/>
</dbReference>
<dbReference type="PANTHER" id="PTHR15481:SF0">
    <property type="entry name" value="LD23870P-RELATED"/>
    <property type="match status" value="1"/>
</dbReference>
<dbReference type="InterPro" id="IPR000504">
    <property type="entry name" value="RRM_dom"/>
</dbReference>
<evidence type="ECO:0000256" key="1">
    <source>
        <dbReference type="ARBA" id="ARBA00022884"/>
    </source>
</evidence>
<dbReference type="GO" id="GO:0005737">
    <property type="term" value="C:cytoplasm"/>
    <property type="evidence" value="ECO:0007669"/>
    <property type="project" value="TreeGrafter"/>
</dbReference>
<dbReference type="SUPFAM" id="SSF54928">
    <property type="entry name" value="RNA-binding domain, RBD"/>
    <property type="match status" value="1"/>
</dbReference>
<dbReference type="Gene3D" id="3.30.70.330">
    <property type="match status" value="1"/>
</dbReference>
<proteinExistence type="predicted"/>
<feature type="region of interest" description="Disordered" evidence="2">
    <location>
        <begin position="44"/>
        <end position="106"/>
    </location>
</feature>
<protein>
    <recommendedName>
        <fullName evidence="3">RRM domain-containing protein</fullName>
    </recommendedName>
</protein>
<organism evidence="4 5">
    <name type="scientific">Malassezia caprae</name>
    <dbReference type="NCBI Taxonomy" id="1381934"/>
    <lineage>
        <taxon>Eukaryota</taxon>
        <taxon>Fungi</taxon>
        <taxon>Dikarya</taxon>
        <taxon>Basidiomycota</taxon>
        <taxon>Ustilaginomycotina</taxon>
        <taxon>Malasseziomycetes</taxon>
        <taxon>Malasseziales</taxon>
        <taxon>Malasseziaceae</taxon>
        <taxon>Malassezia</taxon>
    </lineage>
</organism>
<name>A0AAF0E8B6_9BASI</name>
<reference evidence="4" key="1">
    <citation type="submission" date="2023-03" db="EMBL/GenBank/DDBJ databases">
        <title>Mating type loci evolution in Malassezia.</title>
        <authorList>
            <person name="Coelho M.A."/>
        </authorList>
    </citation>
    <scope>NUCLEOTIDE SEQUENCE</scope>
    <source>
        <strain evidence="4">CBS 10434</strain>
    </source>
</reference>
<dbReference type="GO" id="GO:0005654">
    <property type="term" value="C:nucleoplasm"/>
    <property type="evidence" value="ECO:0007669"/>
    <property type="project" value="TreeGrafter"/>
</dbReference>
<keyword evidence="5" id="KW-1185">Reference proteome</keyword>
<accession>A0AAF0E8B6</accession>